<dbReference type="AlphaFoldDB" id="A0A1A8PGS2"/>
<sequence length="64" mass="7348">QLWIEINSKSNNFKINYSANAQKAKREKSVLLLDLRKSLHNKKVHHKITSGETCTNLSKIVNNT</sequence>
<organism evidence="1">
    <name type="scientific">Nothobranchius rachovii</name>
    <name type="common">bluefin notho</name>
    <dbReference type="NCBI Taxonomy" id="451742"/>
    <lineage>
        <taxon>Eukaryota</taxon>
        <taxon>Metazoa</taxon>
        <taxon>Chordata</taxon>
        <taxon>Craniata</taxon>
        <taxon>Vertebrata</taxon>
        <taxon>Euteleostomi</taxon>
        <taxon>Actinopterygii</taxon>
        <taxon>Neopterygii</taxon>
        <taxon>Teleostei</taxon>
        <taxon>Neoteleostei</taxon>
        <taxon>Acanthomorphata</taxon>
        <taxon>Ovalentaria</taxon>
        <taxon>Atherinomorphae</taxon>
        <taxon>Cyprinodontiformes</taxon>
        <taxon>Nothobranchiidae</taxon>
        <taxon>Nothobranchius</taxon>
    </lineage>
</organism>
<evidence type="ECO:0000313" key="1">
    <source>
        <dbReference type="EMBL" id="SBR80600.1"/>
    </source>
</evidence>
<gene>
    <name evidence="1" type="primary">Nfu_g_1_004934</name>
</gene>
<accession>A0A1A8PGS2</accession>
<reference evidence="1" key="2">
    <citation type="submission" date="2016-06" db="EMBL/GenBank/DDBJ databases">
        <title>The genome of a short-lived fish provides insights into sex chromosome evolution and the genetic control of aging.</title>
        <authorList>
            <person name="Reichwald K."/>
            <person name="Felder M."/>
            <person name="Petzold A."/>
            <person name="Koch P."/>
            <person name="Groth M."/>
            <person name="Platzer M."/>
        </authorList>
    </citation>
    <scope>NUCLEOTIDE SEQUENCE</scope>
    <source>
        <tissue evidence="1">Brain</tissue>
    </source>
</reference>
<name>A0A1A8PGS2_9TELE</name>
<feature type="non-terminal residue" evidence="1">
    <location>
        <position position="1"/>
    </location>
</feature>
<protein>
    <submittedName>
        <fullName evidence="1">Uncharacterized protein</fullName>
    </submittedName>
</protein>
<reference evidence="1" key="1">
    <citation type="submission" date="2016-05" db="EMBL/GenBank/DDBJ databases">
        <authorList>
            <person name="Lavstsen T."/>
            <person name="Jespersen J.S."/>
        </authorList>
    </citation>
    <scope>NUCLEOTIDE SEQUENCE</scope>
    <source>
        <tissue evidence="1">Brain</tissue>
    </source>
</reference>
<feature type="non-terminal residue" evidence="1">
    <location>
        <position position="64"/>
    </location>
</feature>
<dbReference type="EMBL" id="HAEI01002496">
    <property type="protein sequence ID" value="SBR80600.1"/>
    <property type="molecule type" value="Transcribed_RNA"/>
</dbReference>
<proteinExistence type="predicted"/>